<dbReference type="Proteomes" id="UP001066276">
    <property type="component" value="Chromosome 2_1"/>
</dbReference>
<gene>
    <name evidence="1" type="ORF">NDU88_004192</name>
</gene>
<evidence type="ECO:0000313" key="2">
    <source>
        <dbReference type="Proteomes" id="UP001066276"/>
    </source>
</evidence>
<protein>
    <submittedName>
        <fullName evidence="1">Uncharacterized protein</fullName>
    </submittedName>
</protein>
<reference evidence="1" key="1">
    <citation type="journal article" date="2022" name="bioRxiv">
        <title>Sequencing and chromosome-scale assembly of the giantPleurodeles waltlgenome.</title>
        <authorList>
            <person name="Brown T."/>
            <person name="Elewa A."/>
            <person name="Iarovenko S."/>
            <person name="Subramanian E."/>
            <person name="Araus A.J."/>
            <person name="Petzold A."/>
            <person name="Susuki M."/>
            <person name="Suzuki K.-i.T."/>
            <person name="Hayashi T."/>
            <person name="Toyoda A."/>
            <person name="Oliveira C."/>
            <person name="Osipova E."/>
            <person name="Leigh N.D."/>
            <person name="Simon A."/>
            <person name="Yun M.H."/>
        </authorList>
    </citation>
    <scope>NUCLEOTIDE SEQUENCE</scope>
    <source>
        <strain evidence="1">20211129_DDA</strain>
        <tissue evidence="1">Liver</tissue>
    </source>
</reference>
<keyword evidence="2" id="KW-1185">Reference proteome</keyword>
<proteinExistence type="predicted"/>
<sequence>MRNSKVWRQGVGLPACGSNRVDIAQHTSAPCCAYPTPRLVRAAHLLLKRKARAGLSIDEPPAAPRSPRHTLTVLPVPSHRPQQLPRVRVVIAAAHATLHTLPDSLCRVSPEIMLLPLATSPPLGGCSGHQACSFPLRSVAVRGVAGFKGQYWTASTT</sequence>
<dbReference type="AlphaFoldDB" id="A0AAV7VGD6"/>
<accession>A0AAV7VGD6</accession>
<name>A0AAV7VGD6_PLEWA</name>
<comment type="caution">
    <text evidence="1">The sequence shown here is derived from an EMBL/GenBank/DDBJ whole genome shotgun (WGS) entry which is preliminary data.</text>
</comment>
<organism evidence="1 2">
    <name type="scientific">Pleurodeles waltl</name>
    <name type="common">Iberian ribbed newt</name>
    <dbReference type="NCBI Taxonomy" id="8319"/>
    <lineage>
        <taxon>Eukaryota</taxon>
        <taxon>Metazoa</taxon>
        <taxon>Chordata</taxon>
        <taxon>Craniata</taxon>
        <taxon>Vertebrata</taxon>
        <taxon>Euteleostomi</taxon>
        <taxon>Amphibia</taxon>
        <taxon>Batrachia</taxon>
        <taxon>Caudata</taxon>
        <taxon>Salamandroidea</taxon>
        <taxon>Salamandridae</taxon>
        <taxon>Pleurodelinae</taxon>
        <taxon>Pleurodeles</taxon>
    </lineage>
</organism>
<dbReference type="EMBL" id="JANPWB010000003">
    <property type="protein sequence ID" value="KAJ1200368.1"/>
    <property type="molecule type" value="Genomic_DNA"/>
</dbReference>
<evidence type="ECO:0000313" key="1">
    <source>
        <dbReference type="EMBL" id="KAJ1200368.1"/>
    </source>
</evidence>